<comment type="pathway">
    <text evidence="8">Cofactor biosynthesis; FAD biosynthesis; FAD from FMN: step 1/1.</text>
</comment>
<evidence type="ECO:0000256" key="1">
    <source>
        <dbReference type="ARBA" id="ARBA00022630"/>
    </source>
</evidence>
<organism evidence="10 11">
    <name type="scientific">Methanolobus chelungpuianus</name>
    <dbReference type="NCBI Taxonomy" id="502115"/>
    <lineage>
        <taxon>Archaea</taxon>
        <taxon>Methanobacteriati</taxon>
        <taxon>Methanobacteriota</taxon>
        <taxon>Stenosarchaea group</taxon>
        <taxon>Methanomicrobia</taxon>
        <taxon>Methanosarcinales</taxon>
        <taxon>Methanosarcinaceae</taxon>
        <taxon>Methanolobus</taxon>
    </lineage>
</organism>
<protein>
    <recommendedName>
        <fullName evidence="8">FAD synthase</fullName>
        <ecNumber evidence="8">2.7.7.2</ecNumber>
    </recommendedName>
    <alternativeName>
        <fullName evidence="8">FMN adenylyltransferase</fullName>
    </alternativeName>
    <alternativeName>
        <fullName evidence="8">Flavin adenine dinucleotide synthase</fullName>
    </alternativeName>
</protein>
<dbReference type="InterPro" id="IPR024902">
    <property type="entry name" value="FAD_synth_RibL"/>
</dbReference>
<evidence type="ECO:0000256" key="4">
    <source>
        <dbReference type="ARBA" id="ARBA00022695"/>
    </source>
</evidence>
<dbReference type="NCBIfam" id="TIGR00125">
    <property type="entry name" value="cyt_tran_rel"/>
    <property type="match status" value="1"/>
</dbReference>
<dbReference type="EC" id="2.7.7.2" evidence="8"/>
<accession>A0AAE3KYV4</accession>
<keyword evidence="2 8" id="KW-0288">FMN</keyword>
<sequence>MLHRQHLEGDLLVKVLATGTFDILHPGHVLYLSRARELGDELYVIVARSSMVRHKPKPVIPDEQRLKMVSALKVVDRAVLGSESDMFEPIREIRPDIIALGYDQTFDTESLERELRERSIDAKVVRISDSKTCALCSTGKIIKKVIERYEDAP</sequence>
<dbReference type="RefSeq" id="WP_256623087.1">
    <property type="nucleotide sequence ID" value="NZ_JTEO01000004.1"/>
</dbReference>
<dbReference type="GO" id="GO:0046444">
    <property type="term" value="P:FMN metabolic process"/>
    <property type="evidence" value="ECO:0007669"/>
    <property type="project" value="UniProtKB-UniRule"/>
</dbReference>
<keyword evidence="7 8" id="KW-0067">ATP-binding</keyword>
<dbReference type="EMBL" id="JTEO01000004">
    <property type="protein sequence ID" value="MCQ6963259.1"/>
    <property type="molecule type" value="Genomic_DNA"/>
</dbReference>
<evidence type="ECO:0000256" key="2">
    <source>
        <dbReference type="ARBA" id="ARBA00022643"/>
    </source>
</evidence>
<dbReference type="InterPro" id="IPR014729">
    <property type="entry name" value="Rossmann-like_a/b/a_fold"/>
</dbReference>
<dbReference type="Gene3D" id="3.40.50.620">
    <property type="entry name" value="HUPs"/>
    <property type="match status" value="1"/>
</dbReference>
<evidence type="ECO:0000256" key="8">
    <source>
        <dbReference type="HAMAP-Rule" id="MF_02115"/>
    </source>
</evidence>
<comment type="cofactor">
    <cofactor evidence="8">
        <name>a divalent metal cation</name>
        <dbReference type="ChEBI" id="CHEBI:60240"/>
    </cofactor>
</comment>
<evidence type="ECO:0000259" key="9">
    <source>
        <dbReference type="Pfam" id="PF01467"/>
    </source>
</evidence>
<gene>
    <name evidence="8" type="primary">ribL</name>
    <name evidence="10" type="ORF">PV02_08905</name>
</gene>
<evidence type="ECO:0000313" key="10">
    <source>
        <dbReference type="EMBL" id="MCQ6963259.1"/>
    </source>
</evidence>
<dbReference type="AlphaFoldDB" id="A0AAE3KYV4"/>
<feature type="binding site" evidence="8">
    <location>
        <begin position="20"/>
        <end position="21"/>
    </location>
    <ligand>
        <name>ATP</name>
        <dbReference type="ChEBI" id="CHEBI:30616"/>
    </ligand>
</feature>
<dbReference type="HAMAP" id="MF_02115">
    <property type="entry name" value="FAD_synth_arch"/>
    <property type="match status" value="1"/>
</dbReference>
<keyword evidence="1 8" id="KW-0285">Flavoprotein</keyword>
<evidence type="ECO:0000256" key="3">
    <source>
        <dbReference type="ARBA" id="ARBA00022679"/>
    </source>
</evidence>
<comment type="subunit">
    <text evidence="8">Homodimer.</text>
</comment>
<dbReference type="PANTHER" id="PTHR43793:SF1">
    <property type="entry name" value="FAD SYNTHASE"/>
    <property type="match status" value="1"/>
</dbReference>
<proteinExistence type="inferred from homology"/>
<evidence type="ECO:0000256" key="5">
    <source>
        <dbReference type="ARBA" id="ARBA00022741"/>
    </source>
</evidence>
<keyword evidence="4 8" id="KW-0548">Nucleotidyltransferase</keyword>
<reference evidence="10 11" key="1">
    <citation type="journal article" date="2011" name="Appl. Environ. Microbiol.">
        <title>Methanogenic archaea isolated from Taiwan's Chelungpu fault.</title>
        <authorList>
            <person name="Wu S.Y."/>
            <person name="Lai M.C."/>
        </authorList>
    </citation>
    <scope>NUCLEOTIDE SEQUENCE [LARGE SCALE GENOMIC DNA]</scope>
    <source>
        <strain evidence="10 11">St545Mb</strain>
    </source>
</reference>
<dbReference type="PANTHER" id="PTHR43793">
    <property type="entry name" value="FAD SYNTHASE"/>
    <property type="match status" value="1"/>
</dbReference>
<name>A0AAE3KYV4_9EURY</name>
<evidence type="ECO:0000256" key="6">
    <source>
        <dbReference type="ARBA" id="ARBA00022827"/>
    </source>
</evidence>
<feature type="domain" description="Cytidyltransferase-like" evidence="9">
    <location>
        <begin position="16"/>
        <end position="143"/>
    </location>
</feature>
<keyword evidence="11" id="KW-1185">Reference proteome</keyword>
<evidence type="ECO:0000256" key="7">
    <source>
        <dbReference type="ARBA" id="ARBA00022840"/>
    </source>
</evidence>
<dbReference type="InterPro" id="IPR050385">
    <property type="entry name" value="Archaeal_FAD_synthase"/>
</dbReference>
<keyword evidence="6 8" id="KW-0274">FAD</keyword>
<dbReference type="Pfam" id="PF01467">
    <property type="entry name" value="CTP_transf_like"/>
    <property type="match status" value="1"/>
</dbReference>
<feature type="binding site" evidence="8">
    <location>
        <begin position="25"/>
        <end position="28"/>
    </location>
    <ligand>
        <name>ATP</name>
        <dbReference type="ChEBI" id="CHEBI:30616"/>
    </ligand>
</feature>
<dbReference type="GO" id="GO:0006747">
    <property type="term" value="P:FAD biosynthetic process"/>
    <property type="evidence" value="ECO:0007669"/>
    <property type="project" value="UniProtKB-UniRule"/>
</dbReference>
<keyword evidence="5 8" id="KW-0547">Nucleotide-binding</keyword>
<dbReference type="Proteomes" id="UP001206983">
    <property type="component" value="Unassembled WGS sequence"/>
</dbReference>
<comment type="similarity">
    <text evidence="8">Belongs to the archaeal FAD synthase family.</text>
</comment>
<comment type="catalytic activity">
    <reaction evidence="8">
        <text>FMN + ATP + H(+) = FAD + diphosphate</text>
        <dbReference type="Rhea" id="RHEA:17237"/>
        <dbReference type="ChEBI" id="CHEBI:15378"/>
        <dbReference type="ChEBI" id="CHEBI:30616"/>
        <dbReference type="ChEBI" id="CHEBI:33019"/>
        <dbReference type="ChEBI" id="CHEBI:57692"/>
        <dbReference type="ChEBI" id="CHEBI:58210"/>
        <dbReference type="EC" id="2.7.7.2"/>
    </reaction>
</comment>
<dbReference type="GO" id="GO:0003919">
    <property type="term" value="F:FMN adenylyltransferase activity"/>
    <property type="evidence" value="ECO:0007669"/>
    <property type="project" value="UniProtKB-UniRule"/>
</dbReference>
<comment type="caution">
    <text evidence="8">Lacks conserved residue(s) required for the propagation of feature annotation.</text>
</comment>
<keyword evidence="3 8" id="KW-0808">Transferase</keyword>
<dbReference type="SUPFAM" id="SSF52374">
    <property type="entry name" value="Nucleotidylyl transferase"/>
    <property type="match status" value="1"/>
</dbReference>
<evidence type="ECO:0000313" key="11">
    <source>
        <dbReference type="Proteomes" id="UP001206983"/>
    </source>
</evidence>
<feature type="binding site" evidence="8">
    <location>
        <position position="103"/>
    </location>
    <ligand>
        <name>ATP</name>
        <dbReference type="ChEBI" id="CHEBI:30616"/>
    </ligand>
</feature>
<dbReference type="InterPro" id="IPR004821">
    <property type="entry name" value="Cyt_trans-like"/>
</dbReference>
<comment type="function">
    <text evidence="8">Catalyzes the transfer of the AMP portion of ATP to flavin mononucleotide (FMN) to produce flavin adenine dinucleotide (FAD) coenzyme.</text>
</comment>
<dbReference type="GO" id="GO:0005524">
    <property type="term" value="F:ATP binding"/>
    <property type="evidence" value="ECO:0007669"/>
    <property type="project" value="UniProtKB-UniRule"/>
</dbReference>
<comment type="caution">
    <text evidence="10">The sequence shown here is derived from an EMBL/GenBank/DDBJ whole genome shotgun (WGS) entry which is preliminary data.</text>
</comment>